<dbReference type="EMBL" id="RXOF01000005">
    <property type="protein sequence ID" value="RTQ50185.1"/>
    <property type="molecule type" value="Genomic_DNA"/>
</dbReference>
<protein>
    <submittedName>
        <fullName evidence="2">Uncharacterized protein</fullName>
    </submittedName>
</protein>
<evidence type="ECO:0000256" key="1">
    <source>
        <dbReference type="SAM" id="MobiDB-lite"/>
    </source>
</evidence>
<accession>A0A431U444</accession>
<evidence type="ECO:0000313" key="3">
    <source>
        <dbReference type="Proteomes" id="UP000282184"/>
    </source>
</evidence>
<reference evidence="2 3" key="1">
    <citation type="submission" date="2018-12" db="EMBL/GenBank/DDBJ databases">
        <title>Hymenobacter gummosus sp. nov., isolated from a spring.</title>
        <authorList>
            <person name="Nie L."/>
        </authorList>
    </citation>
    <scope>NUCLEOTIDE SEQUENCE [LARGE SCALE GENOMIC DNA]</scope>
    <source>
        <strain evidence="2 3">KCTC 52166</strain>
    </source>
</reference>
<evidence type="ECO:0000313" key="2">
    <source>
        <dbReference type="EMBL" id="RTQ50185.1"/>
    </source>
</evidence>
<dbReference type="Proteomes" id="UP000282184">
    <property type="component" value="Unassembled WGS sequence"/>
</dbReference>
<comment type="caution">
    <text evidence="2">The sequence shown here is derived from an EMBL/GenBank/DDBJ whole genome shotgun (WGS) entry which is preliminary data.</text>
</comment>
<dbReference type="AlphaFoldDB" id="A0A431U444"/>
<organism evidence="2 3">
    <name type="scientific">Hymenobacter gummosus</name>
    <dbReference type="NCBI Taxonomy" id="1776032"/>
    <lineage>
        <taxon>Bacteria</taxon>
        <taxon>Pseudomonadati</taxon>
        <taxon>Bacteroidota</taxon>
        <taxon>Cytophagia</taxon>
        <taxon>Cytophagales</taxon>
        <taxon>Hymenobacteraceae</taxon>
        <taxon>Hymenobacter</taxon>
    </lineage>
</organism>
<feature type="region of interest" description="Disordered" evidence="1">
    <location>
        <begin position="57"/>
        <end position="119"/>
    </location>
</feature>
<proteinExistence type="predicted"/>
<sequence>MKTSAPRTPGSASVLSSLIVPPAATRRRWLGALLLSGWCCTSAAALPTAGPGSFLPPADRPLTSLMPRPSAPKPAPAPGSWQFLATDATEQPAGPADNPTPDQASAARPGLRQDEPRQWHRRISRELNERVRLGFAAGLMPLQGRAAEVGLTFAAPGSGFRGEAQRRVDAPALVRWYGSVFQVRVLPPLTVHLTTRRLLGNWKGRGWEAGATYEHNLRPGRRPLLLRAGLAYSQQRVRYGFGTYANADARLQLDDVRLDARELGVSLQQRTRALVPQLGLGWAFSRRYELVADLGWQLLRQTRTELHVAEKTGSVLFRRHDDVPLAKAGATVTVDGGAATPPWQLGQAMLSVGLIYRLN</sequence>
<keyword evidence="3" id="KW-1185">Reference proteome</keyword>
<name>A0A431U444_9BACT</name>
<dbReference type="OrthoDB" id="1489599at2"/>
<gene>
    <name evidence="2" type="ORF">EJV47_11160</name>
</gene>
<dbReference type="RefSeq" id="WP_126693235.1">
    <property type="nucleotide sequence ID" value="NZ_RXOF01000005.1"/>
</dbReference>